<name>A0A1G7KSB0_9BRAD</name>
<accession>A0A1G7KSB0</accession>
<reference evidence="2 3" key="1">
    <citation type="submission" date="2016-10" db="EMBL/GenBank/DDBJ databases">
        <authorList>
            <person name="de Groot N.N."/>
        </authorList>
    </citation>
    <scope>NUCLEOTIDE SEQUENCE [LARGE SCALE GENOMIC DNA]</scope>
    <source>
        <strain evidence="2 3">R5</strain>
    </source>
</reference>
<organism evidence="2 3">
    <name type="scientific">Bradyrhizobium brasilense</name>
    <dbReference type="NCBI Taxonomy" id="1419277"/>
    <lineage>
        <taxon>Bacteria</taxon>
        <taxon>Pseudomonadati</taxon>
        <taxon>Pseudomonadota</taxon>
        <taxon>Alphaproteobacteria</taxon>
        <taxon>Hyphomicrobiales</taxon>
        <taxon>Nitrobacteraceae</taxon>
        <taxon>Bradyrhizobium</taxon>
    </lineage>
</organism>
<gene>
    <name evidence="2" type="ORF">SAMN05216337_105417</name>
</gene>
<protein>
    <submittedName>
        <fullName evidence="2">Uncharacterized protein</fullName>
    </submittedName>
</protein>
<dbReference type="Gene3D" id="1.10.10.10">
    <property type="entry name" value="Winged helix-like DNA-binding domain superfamily/Winged helix DNA-binding domain"/>
    <property type="match status" value="1"/>
</dbReference>
<sequence>MSAIDRKAFEISLDRIGRGDATPAEAAAAIRKALTSEPSLTERVYDVLRDVTWRTLTSRSFGGELSQWFEVVRHASALAASRNAGGMSERMRAFADLISQSARFAELQPLEEVLSRKHTKSLLSAIAGAGKAVSNIALMSILGLRESNLSRVTGALQGTGLIERSSSGKEASFALTDLGRRVARKLDLAVNDPATDREWWHQAPYPLAIWTASGEPVGANAAFYRLTRSKEPHVLPSLADWKMTIAKMSRDELMTSNDTWRLQIDDTTWIQFTEAVMPDGGLCLLGSDVSAAMKARSEAEHALKVAKEAEARARRELADTQDRLVAYQSANSHVRDEIMSVAARSNQRVRDTIDVWAHTAENQVVPRELQAVEKDLGAMQVAVRNLMGPIDVVAAGRSASGWIDPNRVVMEAMNTARHLDPSIHATASFGKVPKIRVAESLRMVLSHMVIIGTRHGAYDFHGALKGSNLVTTVRVKSADEHAQLTPFEAVSSSGLGYCRSIVETNGGAFEVRETGSGSDTMIVFSWPVEGTMTHHGGKIKFGATAKTIKLRKRSVRGVVD</sequence>
<dbReference type="RefSeq" id="WP_092089583.1">
    <property type="nucleotide sequence ID" value="NZ_FMZW01000054.1"/>
</dbReference>
<evidence type="ECO:0000313" key="3">
    <source>
        <dbReference type="Proteomes" id="UP000199245"/>
    </source>
</evidence>
<evidence type="ECO:0000313" key="2">
    <source>
        <dbReference type="EMBL" id="SDF40103.1"/>
    </source>
</evidence>
<dbReference type="InterPro" id="IPR036388">
    <property type="entry name" value="WH-like_DNA-bd_sf"/>
</dbReference>
<dbReference type="InterPro" id="IPR036390">
    <property type="entry name" value="WH_DNA-bd_sf"/>
</dbReference>
<dbReference type="SUPFAM" id="SSF46785">
    <property type="entry name" value="Winged helix' DNA-binding domain"/>
    <property type="match status" value="1"/>
</dbReference>
<dbReference type="AlphaFoldDB" id="A0A1G7KSB0"/>
<evidence type="ECO:0000256" key="1">
    <source>
        <dbReference type="SAM" id="Coils"/>
    </source>
</evidence>
<keyword evidence="1" id="KW-0175">Coiled coil</keyword>
<dbReference type="Proteomes" id="UP000199245">
    <property type="component" value="Unassembled WGS sequence"/>
</dbReference>
<feature type="coiled-coil region" evidence="1">
    <location>
        <begin position="292"/>
        <end position="330"/>
    </location>
</feature>
<proteinExistence type="predicted"/>
<dbReference type="EMBL" id="FMZW01000054">
    <property type="protein sequence ID" value="SDF40103.1"/>
    <property type="molecule type" value="Genomic_DNA"/>
</dbReference>